<proteinExistence type="predicted"/>
<dbReference type="GeneID" id="30192441"/>
<organism evidence="1 2">
    <name type="scientific">Cryptococcus wingfieldii CBS 7118</name>
    <dbReference type="NCBI Taxonomy" id="1295528"/>
    <lineage>
        <taxon>Eukaryota</taxon>
        <taxon>Fungi</taxon>
        <taxon>Dikarya</taxon>
        <taxon>Basidiomycota</taxon>
        <taxon>Agaricomycotina</taxon>
        <taxon>Tremellomycetes</taxon>
        <taxon>Tremellales</taxon>
        <taxon>Cryptococcaceae</taxon>
        <taxon>Cryptococcus</taxon>
    </lineage>
</organism>
<dbReference type="Proteomes" id="UP000094819">
    <property type="component" value="Unassembled WGS sequence"/>
</dbReference>
<gene>
    <name evidence="1" type="ORF">L198_03228</name>
</gene>
<sequence length="114" mass="12589">MSETFLEAANYTSISAPADVDEWILSGLTQRLSNPHTECEVVHWHDLDVEPGKPVPAASKSVTSKLVSSSVCWSIAYHPSYRMVELPRPVWNDVKDAPETKAALKRGAKTLGRK</sequence>
<dbReference type="AlphaFoldDB" id="A0A1E3JGZ4"/>
<dbReference type="RefSeq" id="XP_019032463.1">
    <property type="nucleotide sequence ID" value="XM_019175360.1"/>
</dbReference>
<evidence type="ECO:0000313" key="2">
    <source>
        <dbReference type="Proteomes" id="UP000094819"/>
    </source>
</evidence>
<protein>
    <submittedName>
        <fullName evidence="1">Uncharacterized protein</fullName>
    </submittedName>
</protein>
<name>A0A1E3JGZ4_9TREE</name>
<dbReference type="OrthoDB" id="10250990at2759"/>
<comment type="caution">
    <text evidence="1">The sequence shown here is derived from an EMBL/GenBank/DDBJ whole genome shotgun (WGS) entry which is preliminary data.</text>
</comment>
<dbReference type="EMBL" id="AWGH01000008">
    <property type="protein sequence ID" value="ODN99386.1"/>
    <property type="molecule type" value="Genomic_DNA"/>
</dbReference>
<reference evidence="1 2" key="1">
    <citation type="submission" date="2016-06" db="EMBL/GenBank/DDBJ databases">
        <title>Evolution of pathogenesis and genome organization in the Tremellales.</title>
        <authorList>
            <person name="Cuomo C."/>
            <person name="Litvintseva A."/>
            <person name="Heitman J."/>
            <person name="Chen Y."/>
            <person name="Sun S."/>
            <person name="Springer D."/>
            <person name="Dromer F."/>
            <person name="Young S."/>
            <person name="Zeng Q."/>
            <person name="Chapman S."/>
            <person name="Gujja S."/>
            <person name="Saif S."/>
            <person name="Birren B."/>
        </authorList>
    </citation>
    <scope>NUCLEOTIDE SEQUENCE [LARGE SCALE GENOMIC DNA]</scope>
    <source>
        <strain evidence="1 2">CBS 7118</strain>
    </source>
</reference>
<evidence type="ECO:0000313" key="1">
    <source>
        <dbReference type="EMBL" id="ODN99386.1"/>
    </source>
</evidence>
<keyword evidence="2" id="KW-1185">Reference proteome</keyword>
<accession>A0A1E3JGZ4</accession>